<name>A0A372NM00_9SPHI</name>
<reference evidence="1 2" key="1">
    <citation type="submission" date="2018-08" db="EMBL/GenBank/DDBJ databases">
        <title>Mucilaginibacter sp. MYSH2.</title>
        <authorList>
            <person name="Seo T."/>
        </authorList>
    </citation>
    <scope>NUCLEOTIDE SEQUENCE [LARGE SCALE GENOMIC DNA]</scope>
    <source>
        <strain evidence="1 2">MYSH2</strain>
    </source>
</reference>
<organism evidence="1 2">
    <name type="scientific">Mucilaginibacter conchicola</name>
    <dbReference type="NCBI Taxonomy" id="2303333"/>
    <lineage>
        <taxon>Bacteria</taxon>
        <taxon>Pseudomonadati</taxon>
        <taxon>Bacteroidota</taxon>
        <taxon>Sphingobacteriia</taxon>
        <taxon>Sphingobacteriales</taxon>
        <taxon>Sphingobacteriaceae</taxon>
        <taxon>Mucilaginibacter</taxon>
    </lineage>
</organism>
<evidence type="ECO:0000313" key="2">
    <source>
        <dbReference type="Proteomes" id="UP000264217"/>
    </source>
</evidence>
<dbReference type="OrthoDB" id="756128at2"/>
<proteinExistence type="predicted"/>
<gene>
    <name evidence="1" type="ORF">D0C36_23755</name>
</gene>
<protein>
    <submittedName>
        <fullName evidence="1">Uncharacterized protein</fullName>
    </submittedName>
</protein>
<evidence type="ECO:0000313" key="1">
    <source>
        <dbReference type="EMBL" id="RFZ89976.1"/>
    </source>
</evidence>
<dbReference type="EMBL" id="QWDC01000007">
    <property type="protein sequence ID" value="RFZ89976.1"/>
    <property type="molecule type" value="Genomic_DNA"/>
</dbReference>
<accession>A0A372NM00</accession>
<dbReference type="AlphaFoldDB" id="A0A372NM00"/>
<sequence length="273" mass="30849">MKGQIPYKPLSQPLKLLFNATINERGSDSIDSASRLTYVDIVPSKTSFWSGTQGVQVIREAAPVNASSDNNADAFIQHAAQALYNLHFQIDYSGMPSSLERQEKLWQNWMQLRLLLADTYSGDWVDKTLTVIDHKMLPSDKLLDTTMQDIFFNNYFRNIYTPKFSDGTTQVNRNVFGLMPGAMPVYETWQVGETAKTFEVKFTGNWRGGNLTEIQTRWLKHKSNLTMAEAQLRGSGYFTVNKDTGWCSAFESTYTLLAGGEFEKTITTTLKSA</sequence>
<keyword evidence="2" id="KW-1185">Reference proteome</keyword>
<dbReference type="Proteomes" id="UP000264217">
    <property type="component" value="Unassembled WGS sequence"/>
</dbReference>
<comment type="caution">
    <text evidence="1">The sequence shown here is derived from an EMBL/GenBank/DDBJ whole genome shotgun (WGS) entry which is preliminary data.</text>
</comment>
<dbReference type="RefSeq" id="WP_117394231.1">
    <property type="nucleotide sequence ID" value="NZ_QWDC01000007.1"/>
</dbReference>